<evidence type="ECO:0000313" key="1">
    <source>
        <dbReference type="EMBL" id="AGP77034.1"/>
    </source>
</evidence>
<name>S5ACG1_9ALTE</name>
<reference evidence="1 2" key="1">
    <citation type="journal article" date="2013" name="Genome Biol. Evol.">
        <title>Genomic Diversity of "Deep Ecotype" Alteromonas macleodii Isolates: Evidence for Pan-Mediterranean Clonal Frames.</title>
        <authorList>
            <person name="Lopez-Perez M."/>
            <person name="Gonzaga A."/>
            <person name="Rodriguez-Valera F."/>
        </authorList>
    </citation>
    <scope>NUCLEOTIDE SEQUENCE [LARGE SCALE GENOMIC DNA]</scope>
    <source>
        <strain evidence="2">'English Channel 615'</strain>
    </source>
</reference>
<dbReference type="BioCyc" id="AMAC1300253:G12YX-611-MONOMER"/>
<organism evidence="1 2">
    <name type="scientific">Alteromonas mediterranea 615</name>
    <dbReference type="NCBI Taxonomy" id="1300253"/>
    <lineage>
        <taxon>Bacteria</taxon>
        <taxon>Pseudomonadati</taxon>
        <taxon>Pseudomonadota</taxon>
        <taxon>Gammaproteobacteria</taxon>
        <taxon>Alteromonadales</taxon>
        <taxon>Alteromonadaceae</taxon>
        <taxon>Alteromonas/Salinimonas group</taxon>
        <taxon>Alteromonas</taxon>
    </lineage>
</organism>
<dbReference type="EMBL" id="CP004846">
    <property type="protein sequence ID" value="AGP77034.1"/>
    <property type="molecule type" value="Genomic_DNA"/>
</dbReference>
<gene>
    <name evidence="1" type="ORF">I633_03775</name>
</gene>
<protein>
    <submittedName>
        <fullName evidence="1">Uncharacterized protein</fullName>
    </submittedName>
</protein>
<dbReference type="KEGG" id="amh:I633_03775"/>
<proteinExistence type="predicted"/>
<dbReference type="PATRIC" id="fig|1300253.3.peg.779"/>
<accession>S5ACG1</accession>
<evidence type="ECO:0000313" key="2">
    <source>
        <dbReference type="Proteomes" id="UP000014909"/>
    </source>
</evidence>
<dbReference type="HOGENOM" id="CLU_2422016_0_0_6"/>
<sequence>MKSEREKLVEKHKQLNQTDNAKVISHVQREEKDSDWVRHTIMLEGIDVPFIYRRKQQYQSLKGARVNVTYYRHVEDVAGIEFETMKEYVLSAVSTARPPLA</sequence>
<dbReference type="AlphaFoldDB" id="S5ACG1"/>
<dbReference type="Proteomes" id="UP000014909">
    <property type="component" value="Chromosome"/>
</dbReference>